<evidence type="ECO:0000313" key="6">
    <source>
        <dbReference type="Proteomes" id="UP000011761"/>
    </source>
</evidence>
<organism evidence="5 6">
    <name type="scientific">Baudoinia panamericana (strain UAMH 10762)</name>
    <name type="common">Angels' share fungus</name>
    <name type="synonym">Baudoinia compniacensis (strain UAMH 10762)</name>
    <dbReference type="NCBI Taxonomy" id="717646"/>
    <lineage>
        <taxon>Eukaryota</taxon>
        <taxon>Fungi</taxon>
        <taxon>Dikarya</taxon>
        <taxon>Ascomycota</taxon>
        <taxon>Pezizomycotina</taxon>
        <taxon>Dothideomycetes</taxon>
        <taxon>Dothideomycetidae</taxon>
        <taxon>Mycosphaerellales</taxon>
        <taxon>Teratosphaeriaceae</taxon>
        <taxon>Baudoinia</taxon>
    </lineage>
</organism>
<name>M2LN89_BAUPA</name>
<evidence type="ECO:0000313" key="5">
    <source>
        <dbReference type="EMBL" id="EMC95817.1"/>
    </source>
</evidence>
<protein>
    <recommendedName>
        <fullName evidence="4">Flavin reductase like domain-containing protein</fullName>
    </recommendedName>
</protein>
<comment type="similarity">
    <text evidence="3">Belongs to the flavoredoxin family.</text>
</comment>
<dbReference type="SUPFAM" id="SSF50475">
    <property type="entry name" value="FMN-binding split barrel"/>
    <property type="match status" value="1"/>
</dbReference>
<dbReference type="Proteomes" id="UP000011761">
    <property type="component" value="Unassembled WGS sequence"/>
</dbReference>
<dbReference type="HOGENOM" id="CLU_075333_0_0_1"/>
<dbReference type="RefSeq" id="XP_007676808.1">
    <property type="nucleotide sequence ID" value="XM_007678618.1"/>
</dbReference>
<dbReference type="STRING" id="717646.M2LN89"/>
<dbReference type="InterPro" id="IPR012349">
    <property type="entry name" value="Split_barrel_FMN-bd"/>
</dbReference>
<dbReference type="GeneID" id="19112457"/>
<keyword evidence="2" id="KW-0285">Flavoprotein</keyword>
<evidence type="ECO:0000256" key="2">
    <source>
        <dbReference type="ARBA" id="ARBA00022630"/>
    </source>
</evidence>
<evidence type="ECO:0000256" key="1">
    <source>
        <dbReference type="ARBA" id="ARBA00001917"/>
    </source>
</evidence>
<dbReference type="InterPro" id="IPR052174">
    <property type="entry name" value="Flavoredoxin"/>
</dbReference>
<accession>M2LN89</accession>
<dbReference type="AlphaFoldDB" id="M2LN89"/>
<dbReference type="KEGG" id="bcom:BAUCODRAFT_34586"/>
<dbReference type="PANTHER" id="PTHR43567:SF1">
    <property type="entry name" value="FLAVOREDOXIN"/>
    <property type="match status" value="1"/>
</dbReference>
<dbReference type="EMBL" id="KB445556">
    <property type="protein sequence ID" value="EMC95817.1"/>
    <property type="molecule type" value="Genomic_DNA"/>
</dbReference>
<evidence type="ECO:0000259" key="4">
    <source>
        <dbReference type="Pfam" id="PF01613"/>
    </source>
</evidence>
<proteinExistence type="inferred from homology"/>
<dbReference type="InterPro" id="IPR002563">
    <property type="entry name" value="Flavin_Rdtase-like_dom"/>
</dbReference>
<dbReference type="OMA" id="HYFGLGR"/>
<feature type="domain" description="Flavin reductase like" evidence="4">
    <location>
        <begin position="15"/>
        <end position="160"/>
    </location>
</feature>
<keyword evidence="6" id="KW-1185">Reference proteome</keyword>
<dbReference type="OrthoDB" id="10250990at2759"/>
<evidence type="ECO:0000256" key="3">
    <source>
        <dbReference type="ARBA" id="ARBA00038054"/>
    </source>
</evidence>
<comment type="cofactor">
    <cofactor evidence="1">
        <name>FMN</name>
        <dbReference type="ChEBI" id="CHEBI:58210"/>
    </cofactor>
</comment>
<dbReference type="PANTHER" id="PTHR43567">
    <property type="entry name" value="FLAVOREDOXIN-RELATED-RELATED"/>
    <property type="match status" value="1"/>
</dbReference>
<gene>
    <name evidence="5" type="ORF">BAUCODRAFT_34586</name>
</gene>
<dbReference type="eggNOG" id="ENOG502S0US">
    <property type="taxonomic scope" value="Eukaryota"/>
</dbReference>
<reference evidence="5 6" key="1">
    <citation type="journal article" date="2012" name="PLoS Pathog.">
        <title>Diverse lifestyles and strategies of plant pathogenesis encoded in the genomes of eighteen Dothideomycetes fungi.</title>
        <authorList>
            <person name="Ohm R.A."/>
            <person name="Feau N."/>
            <person name="Henrissat B."/>
            <person name="Schoch C.L."/>
            <person name="Horwitz B.A."/>
            <person name="Barry K.W."/>
            <person name="Condon B.J."/>
            <person name="Copeland A.C."/>
            <person name="Dhillon B."/>
            <person name="Glaser F."/>
            <person name="Hesse C.N."/>
            <person name="Kosti I."/>
            <person name="LaButti K."/>
            <person name="Lindquist E.A."/>
            <person name="Lucas S."/>
            <person name="Salamov A.A."/>
            <person name="Bradshaw R.E."/>
            <person name="Ciuffetti L."/>
            <person name="Hamelin R.C."/>
            <person name="Kema G.H.J."/>
            <person name="Lawrence C."/>
            <person name="Scott J.A."/>
            <person name="Spatafora J.W."/>
            <person name="Turgeon B.G."/>
            <person name="de Wit P.J.G.M."/>
            <person name="Zhong S."/>
            <person name="Goodwin S.B."/>
            <person name="Grigoriev I.V."/>
        </authorList>
    </citation>
    <scope>NUCLEOTIDE SEQUENCE [LARGE SCALE GENOMIC DNA]</scope>
    <source>
        <strain evidence="5 6">UAMH 10762</strain>
    </source>
</reference>
<sequence length="185" mass="20825">MAHVKIDPAILYWGTPVVLITTTNEDGTSNIAPMSSAFWLGNRCILGLAWNSRTTINLHRTGECVLNLASDEMAPAINALAKTTGTEFVPEFKLSKGYSYIKDEFAVAHLTPLPSEKVQAPRIKECPVHMEARLVKYTATLGGFIHVIEVRVLQTYIGEELRMPGYENRVDPDRWRPMFMSFQRL</sequence>
<dbReference type="GO" id="GO:0010181">
    <property type="term" value="F:FMN binding"/>
    <property type="evidence" value="ECO:0007669"/>
    <property type="project" value="InterPro"/>
</dbReference>
<dbReference type="Pfam" id="PF01613">
    <property type="entry name" value="Flavin_Reduct"/>
    <property type="match status" value="1"/>
</dbReference>
<dbReference type="Gene3D" id="2.30.110.10">
    <property type="entry name" value="Electron Transport, Fmn-binding Protein, Chain A"/>
    <property type="match status" value="1"/>
</dbReference>